<dbReference type="InterPro" id="IPR000843">
    <property type="entry name" value="HTH_LacI"/>
</dbReference>
<keyword evidence="2" id="KW-0238">DNA-binding</keyword>
<dbReference type="Pfam" id="PF13377">
    <property type="entry name" value="Peripla_BP_3"/>
    <property type="match status" value="1"/>
</dbReference>
<evidence type="ECO:0000259" key="5">
    <source>
        <dbReference type="PROSITE" id="PS50943"/>
    </source>
</evidence>
<dbReference type="RefSeq" id="WP_150045572.1">
    <property type="nucleotide sequence ID" value="NZ_OW485601.1"/>
</dbReference>
<accession>A0A5M6IKY0</accession>
<dbReference type="EMBL" id="VWPK01000096">
    <property type="protein sequence ID" value="KAA5608228.1"/>
    <property type="molecule type" value="Genomic_DNA"/>
</dbReference>
<evidence type="ECO:0000256" key="2">
    <source>
        <dbReference type="ARBA" id="ARBA00023125"/>
    </source>
</evidence>
<dbReference type="CDD" id="cd06283">
    <property type="entry name" value="PBP1_RegR_EndR_KdgR-like"/>
    <property type="match status" value="1"/>
</dbReference>
<organism evidence="6 7">
    <name type="scientific">Rhodovastum atsumiense</name>
    <dbReference type="NCBI Taxonomy" id="504468"/>
    <lineage>
        <taxon>Bacteria</taxon>
        <taxon>Pseudomonadati</taxon>
        <taxon>Pseudomonadota</taxon>
        <taxon>Alphaproteobacteria</taxon>
        <taxon>Acetobacterales</taxon>
        <taxon>Acetobacteraceae</taxon>
        <taxon>Rhodovastum</taxon>
    </lineage>
</organism>
<dbReference type="PROSITE" id="PS50943">
    <property type="entry name" value="HTH_CROC1"/>
    <property type="match status" value="1"/>
</dbReference>
<keyword evidence="7" id="KW-1185">Reference proteome</keyword>
<evidence type="ECO:0000256" key="1">
    <source>
        <dbReference type="ARBA" id="ARBA00023015"/>
    </source>
</evidence>
<dbReference type="InterPro" id="IPR001387">
    <property type="entry name" value="Cro/C1-type_HTH"/>
</dbReference>
<feature type="domain" description="HTH cro/C1-type" evidence="5">
    <location>
        <begin position="19"/>
        <end position="56"/>
    </location>
</feature>
<dbReference type="Gene3D" id="3.40.50.2300">
    <property type="match status" value="2"/>
</dbReference>
<dbReference type="PROSITE" id="PS50932">
    <property type="entry name" value="HTH_LACI_2"/>
    <property type="match status" value="1"/>
</dbReference>
<keyword evidence="1" id="KW-0805">Transcription regulation</keyword>
<dbReference type="InterPro" id="IPR010982">
    <property type="entry name" value="Lambda_DNA-bd_dom_sf"/>
</dbReference>
<keyword evidence="3" id="KW-0804">Transcription</keyword>
<dbReference type="AlphaFoldDB" id="A0A5M6IKY0"/>
<dbReference type="GO" id="GO:0003700">
    <property type="term" value="F:DNA-binding transcription factor activity"/>
    <property type="evidence" value="ECO:0007669"/>
    <property type="project" value="TreeGrafter"/>
</dbReference>
<dbReference type="Gene3D" id="1.10.260.40">
    <property type="entry name" value="lambda repressor-like DNA-binding domains"/>
    <property type="match status" value="1"/>
</dbReference>
<evidence type="ECO:0000313" key="7">
    <source>
        <dbReference type="Proteomes" id="UP000325255"/>
    </source>
</evidence>
<dbReference type="SUPFAM" id="SSF47413">
    <property type="entry name" value="lambda repressor-like DNA-binding domains"/>
    <property type="match status" value="1"/>
</dbReference>
<feature type="domain" description="HTH lacI-type" evidence="4">
    <location>
        <begin position="18"/>
        <end position="73"/>
    </location>
</feature>
<dbReference type="PROSITE" id="PS00356">
    <property type="entry name" value="HTH_LACI_1"/>
    <property type="match status" value="1"/>
</dbReference>
<dbReference type="InterPro" id="IPR046335">
    <property type="entry name" value="LacI/GalR-like_sensor"/>
</dbReference>
<dbReference type="SMART" id="SM00354">
    <property type="entry name" value="HTH_LACI"/>
    <property type="match status" value="1"/>
</dbReference>
<comment type="caution">
    <text evidence="6">The sequence shown here is derived from an EMBL/GenBank/DDBJ whole genome shotgun (WGS) entry which is preliminary data.</text>
</comment>
<evidence type="ECO:0000313" key="6">
    <source>
        <dbReference type="EMBL" id="KAA5608228.1"/>
    </source>
</evidence>
<dbReference type="PANTHER" id="PTHR30146:SF145">
    <property type="entry name" value="RIBOSE OPERON REPRESSOR"/>
    <property type="match status" value="1"/>
</dbReference>
<dbReference type="InterPro" id="IPR028082">
    <property type="entry name" value="Peripla_BP_I"/>
</dbReference>
<dbReference type="Pfam" id="PF00356">
    <property type="entry name" value="LacI"/>
    <property type="match status" value="1"/>
</dbReference>
<proteinExistence type="predicted"/>
<gene>
    <name evidence="6" type="ORF">F1189_30130</name>
</gene>
<evidence type="ECO:0000259" key="4">
    <source>
        <dbReference type="PROSITE" id="PS50932"/>
    </source>
</evidence>
<dbReference type="Proteomes" id="UP000325255">
    <property type="component" value="Unassembled WGS sequence"/>
</dbReference>
<dbReference type="SUPFAM" id="SSF53822">
    <property type="entry name" value="Periplasmic binding protein-like I"/>
    <property type="match status" value="1"/>
</dbReference>
<protein>
    <submittedName>
        <fullName evidence="6">LacI family transcriptional regulator</fullName>
    </submittedName>
</protein>
<evidence type="ECO:0000256" key="3">
    <source>
        <dbReference type="ARBA" id="ARBA00023163"/>
    </source>
</evidence>
<dbReference type="CDD" id="cd01392">
    <property type="entry name" value="HTH_LacI"/>
    <property type="match status" value="1"/>
</dbReference>
<dbReference type="PANTHER" id="PTHR30146">
    <property type="entry name" value="LACI-RELATED TRANSCRIPTIONAL REPRESSOR"/>
    <property type="match status" value="1"/>
</dbReference>
<sequence length="362" mass="38102">MSRGSPAEEYRIPVGRATTIVDVAERAGVSKATVSRYLSGKSEVLSEATWKQIEDAVAALNYRPSQIARSLKGGHTRLIGMVVADVTNPYSVAVLKGAEDECQRAGYMLALCNSGGSPEKEQLLLAGLRAYRIEGLILNLAGPGGEKVPEAMPADLPVVLLDRHLPAGRFDFVGLDNIAAMGEATRHLVGNGYRDLMLLAEPLRGVSVRIERGLGFREAVAAAGCSGEVCEVDLRQEGAMGAALARFMAGPDRGPRAVIAASGLVTLRTVQAMQALGLRMPGDLAVVGFDELEWSSLVGPGITTIAQPTYDIGIAVVRSLLARLATHNMTEPRSTIFTGRLVVRGSSAPAGAARHVRPAGEG</sequence>
<dbReference type="GO" id="GO:0000976">
    <property type="term" value="F:transcription cis-regulatory region binding"/>
    <property type="evidence" value="ECO:0007669"/>
    <property type="project" value="TreeGrafter"/>
</dbReference>
<name>A0A5M6IKY0_9PROT</name>
<reference evidence="6 7" key="1">
    <citation type="submission" date="2019-09" db="EMBL/GenBank/DDBJ databases">
        <title>Genome sequence of Rhodovastum atsumiense, a diverse member of the Acetobacteraceae family of non-sulfur purple photosynthetic bacteria.</title>
        <authorList>
            <person name="Meyer T."/>
            <person name="Kyndt J."/>
        </authorList>
    </citation>
    <scope>NUCLEOTIDE SEQUENCE [LARGE SCALE GENOMIC DNA]</scope>
    <source>
        <strain evidence="6 7">DSM 21279</strain>
    </source>
</reference>
<dbReference type="OrthoDB" id="9784962at2"/>